<organism evidence="1 2">
    <name type="scientific">Gordonia cholesterolivorans</name>
    <dbReference type="NCBI Taxonomy" id="559625"/>
    <lineage>
        <taxon>Bacteria</taxon>
        <taxon>Bacillati</taxon>
        <taxon>Actinomycetota</taxon>
        <taxon>Actinomycetes</taxon>
        <taxon>Mycobacteriales</taxon>
        <taxon>Gordoniaceae</taxon>
        <taxon>Gordonia</taxon>
    </lineage>
</organism>
<dbReference type="InterPro" id="IPR016024">
    <property type="entry name" value="ARM-type_fold"/>
</dbReference>
<dbReference type="InterPro" id="IPR014825">
    <property type="entry name" value="DNA_alkylation"/>
</dbReference>
<accession>A0ABN3H7R1</accession>
<dbReference type="RefSeq" id="WP_006895673.1">
    <property type="nucleotide sequence ID" value="NZ_BAAARB010000003.1"/>
</dbReference>
<dbReference type="PANTHER" id="PTHR34070">
    <property type="entry name" value="ARMADILLO-TYPE FOLD"/>
    <property type="match status" value="1"/>
</dbReference>
<keyword evidence="2" id="KW-1185">Reference proteome</keyword>
<dbReference type="PANTHER" id="PTHR34070:SF1">
    <property type="entry name" value="DNA ALKYLATION REPAIR PROTEIN"/>
    <property type="match status" value="1"/>
</dbReference>
<dbReference type="Proteomes" id="UP001501170">
    <property type="component" value="Unassembled WGS sequence"/>
</dbReference>
<dbReference type="Pfam" id="PF08713">
    <property type="entry name" value="DNA_alkylation"/>
    <property type="match status" value="1"/>
</dbReference>
<gene>
    <name evidence="1" type="ORF">GCM10009855_08750</name>
</gene>
<reference evidence="1 2" key="1">
    <citation type="journal article" date="2019" name="Int. J. Syst. Evol. Microbiol.">
        <title>The Global Catalogue of Microorganisms (GCM) 10K type strain sequencing project: providing services to taxonomists for standard genome sequencing and annotation.</title>
        <authorList>
            <consortium name="The Broad Institute Genomics Platform"/>
            <consortium name="The Broad Institute Genome Sequencing Center for Infectious Disease"/>
            <person name="Wu L."/>
            <person name="Ma J."/>
        </authorList>
    </citation>
    <scope>NUCLEOTIDE SEQUENCE [LARGE SCALE GENOMIC DNA]</scope>
    <source>
        <strain evidence="1 2">JCM 16227</strain>
    </source>
</reference>
<dbReference type="Gene3D" id="1.25.10.90">
    <property type="match status" value="1"/>
</dbReference>
<sequence>MNADSGASEIVSAVEALGDPERAASSQRFFKTGPGQYGEGDRFAGVPVPKLRALARSLRGLPRSVIVDLLGDRTHEVRHLALLILADNYSRESGDPERWVDVYRDAVRGGRVDNWDLVDVSAYAILGDRCLRSGDWSELLEWAASDDLWQRRAGIVATFAFIRAGRWEQIEAVAPLVIDDRRDLIQKAFGWMLREAGKRADEQTLLRYLEVNASSMGRTALSYAVERLSTERRAHFRSL</sequence>
<dbReference type="EMBL" id="BAAARB010000003">
    <property type="protein sequence ID" value="GAA2371686.1"/>
    <property type="molecule type" value="Genomic_DNA"/>
</dbReference>
<dbReference type="SUPFAM" id="SSF48371">
    <property type="entry name" value="ARM repeat"/>
    <property type="match status" value="1"/>
</dbReference>
<evidence type="ECO:0000313" key="2">
    <source>
        <dbReference type="Proteomes" id="UP001501170"/>
    </source>
</evidence>
<comment type="caution">
    <text evidence="1">The sequence shown here is derived from an EMBL/GenBank/DDBJ whole genome shotgun (WGS) entry which is preliminary data.</text>
</comment>
<dbReference type="CDD" id="cd06561">
    <property type="entry name" value="AlkD_like"/>
    <property type="match status" value="1"/>
</dbReference>
<evidence type="ECO:0000313" key="1">
    <source>
        <dbReference type="EMBL" id="GAA2371686.1"/>
    </source>
</evidence>
<proteinExistence type="predicted"/>
<name>A0ABN3H7R1_9ACTN</name>
<protein>
    <submittedName>
        <fullName evidence="1">DNA alkylation repair protein</fullName>
    </submittedName>
</protein>